<accession>A0A1N7LZ38</accession>
<dbReference type="GO" id="GO:0017168">
    <property type="term" value="F:5-oxoprolinase (ATP-hydrolyzing) activity"/>
    <property type="evidence" value="ECO:0007669"/>
    <property type="project" value="TreeGrafter"/>
</dbReference>
<feature type="domain" description="Hydantoinase B/oxoprolinase" evidence="3">
    <location>
        <begin position="695"/>
        <end position="1203"/>
    </location>
</feature>
<dbReference type="Proteomes" id="UP000185639">
    <property type="component" value="Unassembled WGS sequence"/>
</dbReference>
<dbReference type="OrthoDB" id="9768323at2"/>
<dbReference type="PANTHER" id="PTHR11365">
    <property type="entry name" value="5-OXOPROLINASE RELATED"/>
    <property type="match status" value="1"/>
</dbReference>
<evidence type="ECO:0000256" key="1">
    <source>
        <dbReference type="ARBA" id="ARBA00010403"/>
    </source>
</evidence>
<evidence type="ECO:0000259" key="4">
    <source>
        <dbReference type="Pfam" id="PF05378"/>
    </source>
</evidence>
<reference evidence="6" key="1">
    <citation type="submission" date="2017-01" db="EMBL/GenBank/DDBJ databases">
        <authorList>
            <person name="Varghese N."/>
            <person name="Submissions S."/>
        </authorList>
    </citation>
    <scope>NUCLEOTIDE SEQUENCE [LARGE SCALE GENOMIC DNA]</scope>
    <source>
        <strain evidence="6">DSM 24913</strain>
    </source>
</reference>
<dbReference type="InterPro" id="IPR008040">
    <property type="entry name" value="Hydant_A_N"/>
</dbReference>
<dbReference type="Pfam" id="PF01968">
    <property type="entry name" value="Hydantoinase_A"/>
    <property type="match status" value="1"/>
</dbReference>
<dbReference type="AlphaFoldDB" id="A0A1N7LZ38"/>
<comment type="similarity">
    <text evidence="1">Belongs to the oxoprolinase family.</text>
</comment>
<feature type="domain" description="Hydantoinase/oxoprolinase N-terminal" evidence="4">
    <location>
        <begin position="12"/>
        <end position="187"/>
    </location>
</feature>
<organism evidence="5 6">
    <name type="scientific">Thalassolituus maritimus</name>
    <dbReference type="NCBI Taxonomy" id="484498"/>
    <lineage>
        <taxon>Bacteria</taxon>
        <taxon>Pseudomonadati</taxon>
        <taxon>Pseudomonadota</taxon>
        <taxon>Gammaproteobacteria</taxon>
        <taxon>Oceanospirillales</taxon>
        <taxon>Oceanospirillaceae</taxon>
        <taxon>Thalassolituus</taxon>
    </lineage>
</organism>
<dbReference type="GO" id="GO:0006749">
    <property type="term" value="P:glutathione metabolic process"/>
    <property type="evidence" value="ECO:0007669"/>
    <property type="project" value="TreeGrafter"/>
</dbReference>
<keyword evidence="6" id="KW-1185">Reference proteome</keyword>
<dbReference type="Pfam" id="PF05378">
    <property type="entry name" value="Hydant_A_N"/>
    <property type="match status" value="1"/>
</dbReference>
<evidence type="ECO:0000259" key="2">
    <source>
        <dbReference type="Pfam" id="PF01968"/>
    </source>
</evidence>
<evidence type="ECO:0000313" key="6">
    <source>
        <dbReference type="Proteomes" id="UP000185639"/>
    </source>
</evidence>
<dbReference type="RefSeq" id="WP_076515149.1">
    <property type="nucleotide sequence ID" value="NZ_FTOH01000004.1"/>
</dbReference>
<sequence length="1209" mass="131316">MASASQQTHWQFWVDRGGTFTDIVALTPDQQVLTYKLLSENPDHYADAAVEGIQRLQARHPDLPTDISSVRMGTTVATNALLERKGEPTVLLISKGLRDQLDIGYQTRPDIFATHIDLPDPLYDRVYEVPERVRADGTVDYALDEEATLVQLQEAYDQGFRCVAVVLMHAYRHPAHEKRIREIAQHIGFTQISLSHEVSPLVKIVPRGQTTVADAYLSPILRRYVNQVAGALSASQTVDLEFMQSNGGLAKADLFQGRDAILSGPAGGVVGMVRTAEADGFDRIVGFDMGGTSTDVSHYAGTLERETETVVSGVRLRVPMMNIHTVAAGGGSIVRFADGRLQVGPESAGAYPGPACYRNGGPLTVTDCNLLLGRVTPEFFPSVFGPQQNQPLDLKTVQDKFAALSAQVADATGQAWTSEQLAEGFLNIAVENMAAAVKKISVQRGYDVQDYVLSAFGGAGGQHACAVAAALGISKVYLHPMAGVLSAYGIGIADQRWLGEEAVEKELSVAETELNTRVRKLLATSPLDGDYTVRVYLRYEGSDTPLLVDWQNAVEAKKAFEIQHKQLFGFIYPEKALLLDALQVEVTVSGETLPEASLPDVSVDDVKTRNAIQLYVQGSWHQVDVYDRSDLPEGYKGFGPLLLTDQNSTHFIEPGWHLEVLASGALVLEKRTNEKAVQEEAINAPEIKKTAANYDPVTLEIFNHLFMSVAEQMGFVLEKTASSVNIKERLDFSCAVFDRQGELVANAPHIPVHLGSMSESIHVVMREHKDMQPGDAFVLNTPYNGGTHLPDVTVVKPVFIDQGECADFFVAARGHHADIGGITPGSMPAYSQHIEEEGVLLDNLVLMRSGVFQESALREVLLSAKYPARNPDQNIADLMAQLAACEKGAEELKRLCQQYGAAMVHSYMIYVQDNAEQTLRDCLADLPSGSFSYDMDDGTRFKVSVDVDNKNRTALIDFKGTGYRKGQPMHPGNFNAPTSVVKAAVLYSFRVLVNKQMPLNAGFFRPLEIRVPDASIIAPEYPAAVVSGNVETAQYLVDCLMGALGLMAGGQGTNNNFTFGNERYQYYETLCGGAGATEDGAGANAVHTHMTNSRLTDPEILEQRYPVVLDVFHVRQLSGGRGDHAGGNGVERHIRFLEPMTANIISGHRSVPTFALNGAGEGKTGVNFVLRHTGQIDWLEGCAATDVAAGDTFCIHTPGGGGWNSQSSS</sequence>
<evidence type="ECO:0000313" key="5">
    <source>
        <dbReference type="EMBL" id="SIS79084.1"/>
    </source>
</evidence>
<dbReference type="InterPro" id="IPR002821">
    <property type="entry name" value="Hydantoinase_A"/>
</dbReference>
<dbReference type="InterPro" id="IPR003692">
    <property type="entry name" value="Hydantoinase_B"/>
</dbReference>
<dbReference type="Pfam" id="PF02538">
    <property type="entry name" value="Hydantoinase_B"/>
    <property type="match status" value="1"/>
</dbReference>
<dbReference type="EMBL" id="FTOH01000004">
    <property type="protein sequence ID" value="SIS79084.1"/>
    <property type="molecule type" value="Genomic_DNA"/>
</dbReference>
<dbReference type="GO" id="GO:0005829">
    <property type="term" value="C:cytosol"/>
    <property type="evidence" value="ECO:0007669"/>
    <property type="project" value="TreeGrafter"/>
</dbReference>
<feature type="domain" description="Hydantoinase A/oxoprolinase" evidence="2">
    <location>
        <begin position="207"/>
        <end position="496"/>
    </location>
</feature>
<proteinExistence type="inferred from homology"/>
<evidence type="ECO:0000259" key="3">
    <source>
        <dbReference type="Pfam" id="PF02538"/>
    </source>
</evidence>
<protein>
    <submittedName>
        <fullName evidence="5">5-oxoprolinase (ATP-hydrolysing)</fullName>
    </submittedName>
</protein>
<dbReference type="STRING" id="484498.SAMN05421686_104315"/>
<gene>
    <name evidence="5" type="ORF">SAMN05421686_104315</name>
</gene>
<dbReference type="PANTHER" id="PTHR11365:SF23">
    <property type="entry name" value="HYPOTHETICAL 5-OXOPROLINASE (EUROFUNG)-RELATED"/>
    <property type="match status" value="1"/>
</dbReference>
<dbReference type="InterPro" id="IPR045079">
    <property type="entry name" value="Oxoprolinase-like"/>
</dbReference>
<name>A0A1N7LZ38_9GAMM</name>